<evidence type="ECO:0000256" key="1">
    <source>
        <dbReference type="ARBA" id="ARBA00012210"/>
    </source>
</evidence>
<dbReference type="RefSeq" id="XP_056495535.1">
    <property type="nucleotide sequence ID" value="XM_056648404.1"/>
</dbReference>
<dbReference type="Proteomes" id="UP001147733">
    <property type="component" value="Unassembled WGS sequence"/>
</dbReference>
<accession>A0A9W9NIM8</accession>
<organism evidence="4 5">
    <name type="scientific">Penicillium citrinum</name>
    <dbReference type="NCBI Taxonomy" id="5077"/>
    <lineage>
        <taxon>Eukaryota</taxon>
        <taxon>Fungi</taxon>
        <taxon>Dikarya</taxon>
        <taxon>Ascomycota</taxon>
        <taxon>Pezizomycotina</taxon>
        <taxon>Eurotiomycetes</taxon>
        <taxon>Eurotiomycetidae</taxon>
        <taxon>Eurotiales</taxon>
        <taxon>Aspergillaceae</taxon>
        <taxon>Penicillium</taxon>
    </lineage>
</organism>
<dbReference type="InterPro" id="IPR036770">
    <property type="entry name" value="Ankyrin_rpt-contain_sf"/>
</dbReference>
<dbReference type="SUPFAM" id="SSF48403">
    <property type="entry name" value="Ankyrin repeat"/>
    <property type="match status" value="1"/>
</dbReference>
<dbReference type="Gene3D" id="1.25.40.20">
    <property type="entry name" value="Ankyrin repeat-containing domain"/>
    <property type="match status" value="2"/>
</dbReference>
<evidence type="ECO:0000256" key="2">
    <source>
        <dbReference type="ARBA" id="ARBA00022737"/>
    </source>
</evidence>
<keyword evidence="3" id="KW-0040">ANK repeat</keyword>
<keyword evidence="5" id="KW-1185">Reference proteome</keyword>
<proteinExistence type="predicted"/>
<dbReference type="PANTHER" id="PTHR24161:SF85">
    <property type="entry name" value="PALMITOYLTRANSFERASE HIP14"/>
    <property type="match status" value="1"/>
</dbReference>
<evidence type="ECO:0000313" key="4">
    <source>
        <dbReference type="EMBL" id="KAJ5220612.1"/>
    </source>
</evidence>
<dbReference type="OrthoDB" id="341259at2759"/>
<name>A0A9W9NIM8_PENCI</name>
<evidence type="ECO:0000313" key="5">
    <source>
        <dbReference type="Proteomes" id="UP001147733"/>
    </source>
</evidence>
<dbReference type="Pfam" id="PF12796">
    <property type="entry name" value="Ank_2"/>
    <property type="match status" value="2"/>
</dbReference>
<gene>
    <name evidence="4" type="ORF">N7469_009499</name>
</gene>
<dbReference type="InterPro" id="IPR002110">
    <property type="entry name" value="Ankyrin_rpt"/>
</dbReference>
<dbReference type="EMBL" id="JAPQKT010000009">
    <property type="protein sequence ID" value="KAJ5220612.1"/>
    <property type="molecule type" value="Genomic_DNA"/>
</dbReference>
<dbReference type="AlphaFoldDB" id="A0A9W9NIM8"/>
<dbReference type="GeneID" id="81387571"/>
<reference evidence="4" key="2">
    <citation type="journal article" date="2023" name="IMA Fungus">
        <title>Comparative genomic study of the Penicillium genus elucidates a diverse pangenome and 15 lateral gene transfer events.</title>
        <authorList>
            <person name="Petersen C."/>
            <person name="Sorensen T."/>
            <person name="Nielsen M.R."/>
            <person name="Sondergaard T.E."/>
            <person name="Sorensen J.L."/>
            <person name="Fitzpatrick D.A."/>
            <person name="Frisvad J.C."/>
            <person name="Nielsen K.L."/>
        </authorList>
    </citation>
    <scope>NUCLEOTIDE SEQUENCE</scope>
    <source>
        <strain evidence="4">IBT 23319</strain>
    </source>
</reference>
<protein>
    <recommendedName>
        <fullName evidence="1">protein S-acyltransferase</fullName>
        <ecNumber evidence="1">2.3.1.225</ecNumber>
    </recommendedName>
</protein>
<keyword evidence="2" id="KW-0677">Repeat</keyword>
<sequence>MGLTELPASLLLCIVDHIHSVRDLNSLALALLLAKKPLDRRLYLQARDLVVFRGSAKINGELLDRDLDLDFLVNEVDPYHDDGGVCLTKQYRHVATLRHLLTVYRINHSSKDVKTNLTVLQWAAATNDTEAMRLLLAEKNLPVEDMAMAVHVAAENGCIEAMQLFLTHEEIDLNLNVNGKTAVAAAIPLSPHGDICICTAKRKVCGMLAMDVRARLDYEHDGLPIHMALMNNLTGGDVQQFLNQRGSSFDWTTRDINGDTILHMQTRKTRDVQCRILAETFPWMLEARNHEGLTPLMIAVQFATGRSGVSGNVEVQLCNFLCKRLDRSEKQRQIDYRDKTGNTLLMNVVGKAAYRTPLSMVQALVEGGLDLSARDRYGRTALMHAARCNRDSVVDILLKADRTLINKRDYNGWTAYMWALPPFPKIIREEYYFERKTRTVLLAWGAERVRGYSALLKPITKSLQAPRSAWKRRKLKQAN</sequence>
<dbReference type="PANTHER" id="PTHR24161">
    <property type="entry name" value="ANK_REP_REGION DOMAIN-CONTAINING PROTEIN-RELATED"/>
    <property type="match status" value="1"/>
</dbReference>
<evidence type="ECO:0000256" key="3">
    <source>
        <dbReference type="ARBA" id="ARBA00023043"/>
    </source>
</evidence>
<dbReference type="GO" id="GO:0019706">
    <property type="term" value="F:protein-cysteine S-palmitoyltransferase activity"/>
    <property type="evidence" value="ECO:0007669"/>
    <property type="project" value="UniProtKB-EC"/>
</dbReference>
<dbReference type="EC" id="2.3.1.225" evidence="1"/>
<dbReference type="SMART" id="SM00248">
    <property type="entry name" value="ANK"/>
    <property type="match status" value="5"/>
</dbReference>
<comment type="caution">
    <text evidence="4">The sequence shown here is derived from an EMBL/GenBank/DDBJ whole genome shotgun (WGS) entry which is preliminary data.</text>
</comment>
<reference evidence="4" key="1">
    <citation type="submission" date="2022-11" db="EMBL/GenBank/DDBJ databases">
        <authorList>
            <person name="Petersen C."/>
        </authorList>
    </citation>
    <scope>NUCLEOTIDE SEQUENCE</scope>
    <source>
        <strain evidence="4">IBT 23319</strain>
    </source>
</reference>